<evidence type="ECO:0000313" key="2">
    <source>
        <dbReference type="Proteomes" id="UP000316621"/>
    </source>
</evidence>
<accession>A0A4Y7JGM1</accession>
<sequence>MAIEYDGEIYQLVNAEDDVDSNTIPDDADQCLDALLSGAVDMHENERAECKKRFEKCSRKKLRLFCDYLRIQDASSFGKADLVRKIIDWVEHKAAEEMHKKNQEEELKKRRKLGGPSYGDIQTALWKALKIAGKRKPHNNLVKIASTILEKKLDAEDEKVKRALLYVLENFDGNWREGSSKQ</sequence>
<dbReference type="Proteomes" id="UP000316621">
    <property type="component" value="Chromosome 5"/>
</dbReference>
<keyword evidence="2" id="KW-1185">Reference proteome</keyword>
<protein>
    <submittedName>
        <fullName evidence="1">Uncharacterized protein</fullName>
    </submittedName>
</protein>
<dbReference type="AlphaFoldDB" id="A0A4Y7JGM1"/>
<dbReference type="Gramene" id="RZC60243">
    <property type="protein sequence ID" value="RZC60243"/>
    <property type="gene ID" value="C5167_022013"/>
</dbReference>
<reference evidence="1 2" key="1">
    <citation type="journal article" date="2018" name="Science">
        <title>The opium poppy genome and morphinan production.</title>
        <authorList>
            <person name="Guo L."/>
            <person name="Winzer T."/>
            <person name="Yang X."/>
            <person name="Li Y."/>
            <person name="Ning Z."/>
            <person name="He Z."/>
            <person name="Teodor R."/>
            <person name="Lu Y."/>
            <person name="Bowser T.A."/>
            <person name="Graham I.A."/>
            <person name="Ye K."/>
        </authorList>
    </citation>
    <scope>NUCLEOTIDE SEQUENCE [LARGE SCALE GENOMIC DNA]</scope>
    <source>
        <strain evidence="2">cv. HN1</strain>
        <tissue evidence="1">Leaves</tissue>
    </source>
</reference>
<dbReference type="EMBL" id="CM010719">
    <property type="protein sequence ID" value="RZC60243.1"/>
    <property type="molecule type" value="Genomic_DNA"/>
</dbReference>
<name>A0A4Y7JGM1_PAPSO</name>
<evidence type="ECO:0000313" key="1">
    <source>
        <dbReference type="EMBL" id="RZC60243.1"/>
    </source>
</evidence>
<proteinExistence type="predicted"/>
<organism evidence="1 2">
    <name type="scientific">Papaver somniferum</name>
    <name type="common">Opium poppy</name>
    <dbReference type="NCBI Taxonomy" id="3469"/>
    <lineage>
        <taxon>Eukaryota</taxon>
        <taxon>Viridiplantae</taxon>
        <taxon>Streptophyta</taxon>
        <taxon>Embryophyta</taxon>
        <taxon>Tracheophyta</taxon>
        <taxon>Spermatophyta</taxon>
        <taxon>Magnoliopsida</taxon>
        <taxon>Ranunculales</taxon>
        <taxon>Papaveraceae</taxon>
        <taxon>Papaveroideae</taxon>
        <taxon>Papaver</taxon>
    </lineage>
</organism>
<gene>
    <name evidence="1" type="ORF">C5167_022013</name>
</gene>